<dbReference type="Gene3D" id="3.30.560.10">
    <property type="entry name" value="Glucose Oxidase, domain 3"/>
    <property type="match status" value="1"/>
</dbReference>
<feature type="non-terminal residue" evidence="3">
    <location>
        <position position="69"/>
    </location>
</feature>
<sequence>MCSQYTFDSTDYWGCVVKGRPINGHHISGTCKMGSASDITAVVDPQLRVRHIQGLRVADASIMPYVTSG</sequence>
<evidence type="ECO:0000256" key="1">
    <source>
        <dbReference type="ARBA" id="ARBA00010790"/>
    </source>
</evidence>
<dbReference type="GO" id="GO:0016614">
    <property type="term" value="F:oxidoreductase activity, acting on CH-OH group of donors"/>
    <property type="evidence" value="ECO:0007669"/>
    <property type="project" value="InterPro"/>
</dbReference>
<dbReference type="SUPFAM" id="SSF51905">
    <property type="entry name" value="FAD/NAD(P)-binding domain"/>
    <property type="match status" value="1"/>
</dbReference>
<dbReference type="AlphaFoldDB" id="A0AAV2IMI2"/>
<dbReference type="EMBL" id="CAXITT010001083">
    <property type="protein sequence ID" value="CAL1547848.1"/>
    <property type="molecule type" value="Genomic_DNA"/>
</dbReference>
<dbReference type="Proteomes" id="UP001497497">
    <property type="component" value="Unassembled WGS sequence"/>
</dbReference>
<evidence type="ECO:0000259" key="2">
    <source>
        <dbReference type="Pfam" id="PF05199"/>
    </source>
</evidence>
<reference evidence="3 4" key="1">
    <citation type="submission" date="2024-04" db="EMBL/GenBank/DDBJ databases">
        <authorList>
            <consortium name="Genoscope - CEA"/>
            <person name="William W."/>
        </authorList>
    </citation>
    <scope>NUCLEOTIDE SEQUENCE [LARGE SCALE GENOMIC DNA]</scope>
</reference>
<dbReference type="InterPro" id="IPR007867">
    <property type="entry name" value="GMC_OxRtase_C"/>
</dbReference>
<gene>
    <name evidence="3" type="ORF">GSLYS_00021165001</name>
</gene>
<comment type="similarity">
    <text evidence="1">Belongs to the GMC oxidoreductase family.</text>
</comment>
<evidence type="ECO:0000313" key="4">
    <source>
        <dbReference type="Proteomes" id="UP001497497"/>
    </source>
</evidence>
<organism evidence="3 4">
    <name type="scientific">Lymnaea stagnalis</name>
    <name type="common">Great pond snail</name>
    <name type="synonym">Helix stagnalis</name>
    <dbReference type="NCBI Taxonomy" id="6523"/>
    <lineage>
        <taxon>Eukaryota</taxon>
        <taxon>Metazoa</taxon>
        <taxon>Spiralia</taxon>
        <taxon>Lophotrochozoa</taxon>
        <taxon>Mollusca</taxon>
        <taxon>Gastropoda</taxon>
        <taxon>Heterobranchia</taxon>
        <taxon>Euthyneura</taxon>
        <taxon>Panpulmonata</taxon>
        <taxon>Hygrophila</taxon>
        <taxon>Lymnaeoidea</taxon>
        <taxon>Lymnaeidae</taxon>
        <taxon>Lymnaea</taxon>
    </lineage>
</organism>
<feature type="domain" description="Glucose-methanol-choline oxidoreductase C-terminal" evidence="2">
    <location>
        <begin position="2"/>
        <end position="68"/>
    </location>
</feature>
<dbReference type="Pfam" id="PF05199">
    <property type="entry name" value="GMC_oxred_C"/>
    <property type="match status" value="1"/>
</dbReference>
<dbReference type="PANTHER" id="PTHR11552">
    <property type="entry name" value="GLUCOSE-METHANOL-CHOLINE GMC OXIDOREDUCTASE"/>
    <property type="match status" value="1"/>
</dbReference>
<accession>A0AAV2IMI2</accession>
<dbReference type="InterPro" id="IPR036188">
    <property type="entry name" value="FAD/NAD-bd_sf"/>
</dbReference>
<proteinExistence type="inferred from homology"/>
<protein>
    <recommendedName>
        <fullName evidence="2">Glucose-methanol-choline oxidoreductase C-terminal domain-containing protein</fullName>
    </recommendedName>
</protein>
<evidence type="ECO:0000313" key="3">
    <source>
        <dbReference type="EMBL" id="CAL1547848.1"/>
    </source>
</evidence>
<dbReference type="Gene3D" id="3.50.50.60">
    <property type="entry name" value="FAD/NAD(P)-binding domain"/>
    <property type="match status" value="1"/>
</dbReference>
<keyword evidence="4" id="KW-1185">Reference proteome</keyword>
<name>A0AAV2IMI2_LYMST</name>
<dbReference type="PANTHER" id="PTHR11552:SF147">
    <property type="entry name" value="CHOLINE DEHYDROGENASE, MITOCHONDRIAL"/>
    <property type="match status" value="1"/>
</dbReference>
<dbReference type="InterPro" id="IPR012132">
    <property type="entry name" value="GMC_OxRdtase"/>
</dbReference>
<dbReference type="GO" id="GO:0050660">
    <property type="term" value="F:flavin adenine dinucleotide binding"/>
    <property type="evidence" value="ECO:0007669"/>
    <property type="project" value="InterPro"/>
</dbReference>
<comment type="caution">
    <text evidence="3">The sequence shown here is derived from an EMBL/GenBank/DDBJ whole genome shotgun (WGS) entry which is preliminary data.</text>
</comment>